<evidence type="ECO:0000313" key="3">
    <source>
        <dbReference type="Proteomes" id="UP000594638"/>
    </source>
</evidence>
<keyword evidence="1" id="KW-1133">Transmembrane helix</keyword>
<feature type="non-terminal residue" evidence="2">
    <location>
        <position position="125"/>
    </location>
</feature>
<evidence type="ECO:0000256" key="1">
    <source>
        <dbReference type="SAM" id="Phobius"/>
    </source>
</evidence>
<feature type="transmembrane region" description="Helical" evidence="1">
    <location>
        <begin position="28"/>
        <end position="53"/>
    </location>
</feature>
<dbReference type="Gramene" id="OE9A074203T1">
    <property type="protein sequence ID" value="OE9A074203C1"/>
    <property type="gene ID" value="OE9A074203"/>
</dbReference>
<protein>
    <submittedName>
        <fullName evidence="2">Uncharacterized protein</fullName>
    </submittedName>
</protein>
<dbReference type="EMBL" id="CACTIH010005531">
    <property type="protein sequence ID" value="CAA2996700.1"/>
    <property type="molecule type" value="Genomic_DNA"/>
</dbReference>
<proteinExistence type="predicted"/>
<keyword evidence="1" id="KW-0472">Membrane</keyword>
<reference evidence="2 3" key="1">
    <citation type="submission" date="2019-12" db="EMBL/GenBank/DDBJ databases">
        <authorList>
            <person name="Alioto T."/>
            <person name="Alioto T."/>
            <person name="Gomez Garrido J."/>
        </authorList>
    </citation>
    <scope>NUCLEOTIDE SEQUENCE [LARGE SCALE GENOMIC DNA]</scope>
</reference>
<evidence type="ECO:0000313" key="2">
    <source>
        <dbReference type="EMBL" id="CAA2996700.1"/>
    </source>
</evidence>
<sequence length="125" mass="13736">KRVNALSPPQALPSKDSPPPIKSLNSDYIIILATLLSAVICVLGLTIVVRCYWIHRITSRPVVALPSPSMPANEGLKKKLLSDGSDWAAAVVVRGLGTENMELKIQLREVKEWRIEANNLWEAIA</sequence>
<dbReference type="AlphaFoldDB" id="A0A8S0SVS2"/>
<name>A0A8S0SVS2_OLEEU</name>
<gene>
    <name evidence="2" type="ORF">OLEA9_A074203</name>
</gene>
<keyword evidence="3" id="KW-1185">Reference proteome</keyword>
<accession>A0A8S0SVS2</accession>
<comment type="caution">
    <text evidence="2">The sequence shown here is derived from an EMBL/GenBank/DDBJ whole genome shotgun (WGS) entry which is preliminary data.</text>
</comment>
<organism evidence="2 3">
    <name type="scientific">Olea europaea subsp. europaea</name>
    <dbReference type="NCBI Taxonomy" id="158383"/>
    <lineage>
        <taxon>Eukaryota</taxon>
        <taxon>Viridiplantae</taxon>
        <taxon>Streptophyta</taxon>
        <taxon>Embryophyta</taxon>
        <taxon>Tracheophyta</taxon>
        <taxon>Spermatophyta</taxon>
        <taxon>Magnoliopsida</taxon>
        <taxon>eudicotyledons</taxon>
        <taxon>Gunneridae</taxon>
        <taxon>Pentapetalae</taxon>
        <taxon>asterids</taxon>
        <taxon>lamiids</taxon>
        <taxon>Lamiales</taxon>
        <taxon>Oleaceae</taxon>
        <taxon>Oleeae</taxon>
        <taxon>Olea</taxon>
    </lineage>
</organism>
<keyword evidence="1" id="KW-0812">Transmembrane</keyword>
<dbReference type="Proteomes" id="UP000594638">
    <property type="component" value="Unassembled WGS sequence"/>
</dbReference>